<name>A0A7E5WEW3_TRINI</name>
<dbReference type="Proteomes" id="UP000322000">
    <property type="component" value="Chromosome 2"/>
</dbReference>
<dbReference type="PANTHER" id="PTHR11012">
    <property type="entry name" value="PROTEIN KINASE-LIKE DOMAIN-CONTAINING"/>
    <property type="match status" value="1"/>
</dbReference>
<dbReference type="RefSeq" id="XP_026739234.1">
    <property type="nucleotide sequence ID" value="XM_026883433.1"/>
</dbReference>
<keyword evidence="2" id="KW-1185">Reference proteome</keyword>
<dbReference type="InterPro" id="IPR004119">
    <property type="entry name" value="EcKL"/>
</dbReference>
<dbReference type="Pfam" id="PF02958">
    <property type="entry name" value="EcKL"/>
    <property type="match status" value="1"/>
</dbReference>
<feature type="domain" description="CHK kinase-like" evidence="1">
    <location>
        <begin position="139"/>
        <end position="326"/>
    </location>
</feature>
<accession>A0A7E5WEW3</accession>
<dbReference type="SUPFAM" id="SSF56112">
    <property type="entry name" value="Protein kinase-like (PK-like)"/>
    <property type="match status" value="1"/>
</dbReference>
<dbReference type="KEGG" id="tnl:113502052"/>
<sequence>MQCLRLAKSIRFISTKPKIHTVESHFSDLLKRIAGEQKFVNYDLKIDPVSTGGAHYTSKLYRVRLTEQERVLHLFAKVAAIGEKMRSQAPRIYETEHFAYTKLAKIYEELQEEHKVEDEYKLLFPKLYGAHPKEHEETLVLEDLMMAGYESYNRFKSVTWHYSQRAVEELAKMHALSFSYAKCRPDDFKQVVGKLKFEYKLDQNDMKTYYSRIISRAVDVVQDKHKALVADYFKDFDQDDFKALYKTSRGVVIGHSDYRPNNLMIRYQRTGKVDIKIVDLQTLQGGSPVTDLLYFIFTGSDEQFRAQYYEKLIDHYYQELSAALKRLHLNPDQIYSRQNFDEELKEKLPFGLALAVFTLPVITVDTDKAPKVNESMEITDFSVSNTSELYKERLNGVINDYVRWGVLK</sequence>
<organism evidence="2 3">
    <name type="scientific">Trichoplusia ni</name>
    <name type="common">Cabbage looper</name>
    <dbReference type="NCBI Taxonomy" id="7111"/>
    <lineage>
        <taxon>Eukaryota</taxon>
        <taxon>Metazoa</taxon>
        <taxon>Ecdysozoa</taxon>
        <taxon>Arthropoda</taxon>
        <taxon>Hexapoda</taxon>
        <taxon>Insecta</taxon>
        <taxon>Pterygota</taxon>
        <taxon>Neoptera</taxon>
        <taxon>Endopterygota</taxon>
        <taxon>Lepidoptera</taxon>
        <taxon>Glossata</taxon>
        <taxon>Ditrysia</taxon>
        <taxon>Noctuoidea</taxon>
        <taxon>Noctuidae</taxon>
        <taxon>Plusiinae</taxon>
        <taxon>Trichoplusia</taxon>
    </lineage>
</organism>
<dbReference type="GeneID" id="113502052"/>
<dbReference type="AlphaFoldDB" id="A0A7E5WEW3"/>
<protein>
    <submittedName>
        <fullName evidence="3">Uncharacterized protein LOC113502052 isoform X1</fullName>
    </submittedName>
</protein>
<evidence type="ECO:0000313" key="2">
    <source>
        <dbReference type="Proteomes" id="UP000322000"/>
    </source>
</evidence>
<dbReference type="InterPro" id="IPR015897">
    <property type="entry name" value="CHK_kinase-like"/>
</dbReference>
<proteinExistence type="predicted"/>
<dbReference type="SMART" id="SM00587">
    <property type="entry name" value="CHK"/>
    <property type="match status" value="1"/>
</dbReference>
<dbReference type="OrthoDB" id="191037at2759"/>
<gene>
    <name evidence="3" type="primary">LOC113502052</name>
</gene>
<dbReference type="InterPro" id="IPR011009">
    <property type="entry name" value="Kinase-like_dom_sf"/>
</dbReference>
<reference evidence="3" key="1">
    <citation type="submission" date="2025-08" db="UniProtKB">
        <authorList>
            <consortium name="RefSeq"/>
        </authorList>
    </citation>
    <scope>IDENTIFICATION</scope>
</reference>
<dbReference type="Gene3D" id="3.90.1200.10">
    <property type="match status" value="1"/>
</dbReference>
<evidence type="ECO:0000313" key="3">
    <source>
        <dbReference type="RefSeq" id="XP_026739234.1"/>
    </source>
</evidence>
<dbReference type="PANTHER" id="PTHR11012:SF54">
    <property type="entry name" value="CHK KINASE-LIKE DOMAIN-CONTAINING PROTEIN"/>
    <property type="match status" value="1"/>
</dbReference>
<dbReference type="InParanoid" id="A0A7E5WEW3"/>
<evidence type="ECO:0000259" key="1">
    <source>
        <dbReference type="SMART" id="SM00587"/>
    </source>
</evidence>